<evidence type="ECO:0000256" key="1">
    <source>
        <dbReference type="ARBA" id="ARBA00007789"/>
    </source>
</evidence>
<sequence>MSLLAQVTLSMLDLVSTRSGHTQLDAMKESVALAQHVEQLGFERFWLAEHHNIEGINSSATSVLIGHISGHTQRIRVGSGGIMLPNHPPLVVAEQFGTLATLYPNRIDLGLGRAPGTDQATMRALHRRPQDAEHFPEQVQELQQLLGPNQHGQQLRAIPGADTHVPIWLLGSSLFSAQLAAKMGLPYAFASHFAPRMLVEAVQLYKDNFCPSSTLAKPYVIITVPVVVAESEQEAKRLATTGQQKILSLFRGQSLTLKPPLDSMDGHWLPHEQQGVEQFLAASAIGSPTQVSAKLNALLAQTDADEIMVVTDIYEPSARHQSLSLLAELAKNNPSGSRQR</sequence>
<dbReference type="SUPFAM" id="SSF51679">
    <property type="entry name" value="Bacterial luciferase-like"/>
    <property type="match status" value="1"/>
</dbReference>
<comment type="similarity">
    <text evidence="1">To bacterial alkanal monooxygenase alpha and beta chains.</text>
</comment>
<dbReference type="Gene3D" id="3.20.20.30">
    <property type="entry name" value="Luciferase-like domain"/>
    <property type="match status" value="1"/>
</dbReference>
<dbReference type="Proteomes" id="UP000664882">
    <property type="component" value="Unassembled WGS sequence"/>
</dbReference>
<keyword evidence="4" id="KW-1185">Reference proteome</keyword>
<name>A0ABS3NDG6_9GAMM</name>
<evidence type="ECO:0000259" key="2">
    <source>
        <dbReference type="Pfam" id="PF00296"/>
    </source>
</evidence>
<dbReference type="PANTHER" id="PTHR30137:SF6">
    <property type="entry name" value="LUCIFERASE-LIKE MONOOXYGENASE"/>
    <property type="match status" value="1"/>
</dbReference>
<evidence type="ECO:0000313" key="4">
    <source>
        <dbReference type="Proteomes" id="UP000664882"/>
    </source>
</evidence>
<dbReference type="InterPro" id="IPR050766">
    <property type="entry name" value="Bact_Lucif_Oxidored"/>
</dbReference>
<feature type="domain" description="Luciferase-like" evidence="2">
    <location>
        <begin position="20"/>
        <end position="302"/>
    </location>
</feature>
<organism evidence="3 4">
    <name type="scientific">Oceanisphaera pacifica</name>
    <dbReference type="NCBI Taxonomy" id="2818389"/>
    <lineage>
        <taxon>Bacteria</taxon>
        <taxon>Pseudomonadati</taxon>
        <taxon>Pseudomonadota</taxon>
        <taxon>Gammaproteobacteria</taxon>
        <taxon>Aeromonadales</taxon>
        <taxon>Aeromonadaceae</taxon>
        <taxon>Oceanisphaera</taxon>
    </lineage>
</organism>
<protein>
    <submittedName>
        <fullName evidence="3">LLM class flavin-dependent oxidoreductase</fullName>
    </submittedName>
</protein>
<comment type="caution">
    <text evidence="3">The sequence shown here is derived from an EMBL/GenBank/DDBJ whole genome shotgun (WGS) entry which is preliminary data.</text>
</comment>
<dbReference type="Pfam" id="PF00296">
    <property type="entry name" value="Bac_luciferase"/>
    <property type="match status" value="1"/>
</dbReference>
<dbReference type="InterPro" id="IPR011251">
    <property type="entry name" value="Luciferase-like_dom"/>
</dbReference>
<dbReference type="EMBL" id="JAGDFX010000003">
    <property type="protein sequence ID" value="MBO1518631.1"/>
    <property type="molecule type" value="Genomic_DNA"/>
</dbReference>
<proteinExistence type="predicted"/>
<dbReference type="NCBIfam" id="TIGR03558">
    <property type="entry name" value="oxido_grp_1"/>
    <property type="match status" value="1"/>
</dbReference>
<dbReference type="InterPro" id="IPR036661">
    <property type="entry name" value="Luciferase-like_sf"/>
</dbReference>
<accession>A0ABS3NDG6</accession>
<gene>
    <name evidence="3" type="ORF">J3U76_03085</name>
</gene>
<evidence type="ECO:0000313" key="3">
    <source>
        <dbReference type="EMBL" id="MBO1518631.1"/>
    </source>
</evidence>
<dbReference type="InterPro" id="IPR019949">
    <property type="entry name" value="CmoO-like"/>
</dbReference>
<reference evidence="3 4" key="1">
    <citation type="submission" date="2021-03" db="EMBL/GenBank/DDBJ databases">
        <title>Oceanisphaera sp. nov., isolated from the intestine.</title>
        <authorList>
            <person name="Zhao L.-H."/>
            <person name="Shi L.-F."/>
        </authorList>
    </citation>
    <scope>NUCLEOTIDE SEQUENCE [LARGE SCALE GENOMIC DNA]</scope>
    <source>
        <strain evidence="3 4">DM8</strain>
    </source>
</reference>
<dbReference type="PANTHER" id="PTHR30137">
    <property type="entry name" value="LUCIFERASE-LIKE MONOOXYGENASE"/>
    <property type="match status" value="1"/>
</dbReference>